<feature type="region of interest" description="Disordered" evidence="1">
    <location>
        <begin position="1"/>
        <end position="23"/>
    </location>
</feature>
<keyword evidence="4" id="KW-1185">Reference proteome</keyword>
<comment type="caution">
    <text evidence="3">The sequence shown here is derived from an EMBL/GenBank/DDBJ whole genome shotgun (WGS) entry which is preliminary data.</text>
</comment>
<dbReference type="EMBL" id="JAFNEN010001164">
    <property type="protein sequence ID" value="KAG8174711.1"/>
    <property type="molecule type" value="Genomic_DNA"/>
</dbReference>
<dbReference type="Proteomes" id="UP000827092">
    <property type="component" value="Unassembled WGS sequence"/>
</dbReference>
<gene>
    <name evidence="3" type="ORF">JTE90_025054</name>
</gene>
<accession>A0AAV6TT18</accession>
<evidence type="ECO:0000259" key="2">
    <source>
        <dbReference type="Pfam" id="PF22936"/>
    </source>
</evidence>
<name>A0AAV6TT18_9ARAC</name>
<reference evidence="3 4" key="1">
    <citation type="journal article" date="2022" name="Nat. Ecol. Evol.">
        <title>A masculinizing supergene underlies an exaggerated male reproductive morph in a spider.</title>
        <authorList>
            <person name="Hendrickx F."/>
            <person name="De Corte Z."/>
            <person name="Sonet G."/>
            <person name="Van Belleghem S.M."/>
            <person name="Kostlbacher S."/>
            <person name="Vangestel C."/>
        </authorList>
    </citation>
    <scope>NUCLEOTIDE SEQUENCE [LARGE SCALE GENOMIC DNA]</scope>
    <source>
        <strain evidence="3">W744_W776</strain>
    </source>
</reference>
<organism evidence="3 4">
    <name type="scientific">Oedothorax gibbosus</name>
    <dbReference type="NCBI Taxonomy" id="931172"/>
    <lineage>
        <taxon>Eukaryota</taxon>
        <taxon>Metazoa</taxon>
        <taxon>Ecdysozoa</taxon>
        <taxon>Arthropoda</taxon>
        <taxon>Chelicerata</taxon>
        <taxon>Arachnida</taxon>
        <taxon>Araneae</taxon>
        <taxon>Araneomorphae</taxon>
        <taxon>Entelegynae</taxon>
        <taxon>Araneoidea</taxon>
        <taxon>Linyphiidae</taxon>
        <taxon>Erigoninae</taxon>
        <taxon>Oedothorax</taxon>
    </lineage>
</organism>
<dbReference type="Pfam" id="PF22936">
    <property type="entry name" value="Pol_BBD"/>
    <property type="match status" value="1"/>
</dbReference>
<evidence type="ECO:0000313" key="4">
    <source>
        <dbReference type="Proteomes" id="UP000827092"/>
    </source>
</evidence>
<protein>
    <recommendedName>
        <fullName evidence="2">Retrovirus-related Pol polyprotein from transposon TNT 1-94-like beta-barrel domain-containing protein</fullName>
    </recommendedName>
</protein>
<feature type="domain" description="Retrovirus-related Pol polyprotein from transposon TNT 1-94-like beta-barrel" evidence="2">
    <location>
        <begin position="69"/>
        <end position="121"/>
    </location>
</feature>
<dbReference type="AlphaFoldDB" id="A0AAV6TT18"/>
<dbReference type="InterPro" id="IPR054722">
    <property type="entry name" value="PolX-like_BBD"/>
</dbReference>
<evidence type="ECO:0000313" key="3">
    <source>
        <dbReference type="EMBL" id="KAG8174711.1"/>
    </source>
</evidence>
<evidence type="ECO:0000256" key="1">
    <source>
        <dbReference type="SAM" id="MobiDB-lite"/>
    </source>
</evidence>
<proteinExistence type="predicted"/>
<sequence length="228" mass="26062">MGHLMNCVSKLTTQRKTPKRPDHYLADQEQNSRKAGMFYIVIADEDCTQVNNSEQVQVNEDNQECTELLIDSAVTSHFCNRRDYFESFGKLESTTALVGDNNTSHKVEDIGSIKLCIQALNGGHFCPYLLSKSKLKAHLDKFYPSVRQVSRKTKTAIEDLTSLRSHTRTKGKIAWYRGLGLVLRLSLHIFEKCYNCLQTHRTVGSLILSLPRKRWISYKTFKGMNIAK</sequence>